<organism evidence="2 5">
    <name type="scientific">Lactiplantibacillus pentosus</name>
    <name type="common">Lactobacillus pentosus</name>
    <dbReference type="NCBI Taxonomy" id="1589"/>
    <lineage>
        <taxon>Bacteria</taxon>
        <taxon>Bacillati</taxon>
        <taxon>Bacillota</taxon>
        <taxon>Bacilli</taxon>
        <taxon>Lactobacillales</taxon>
        <taxon>Lactobacillaceae</taxon>
        <taxon>Lactiplantibacillus</taxon>
    </lineage>
</organism>
<reference evidence="2" key="1">
    <citation type="submission" date="2022-11" db="EMBL/GenBank/DDBJ databases">
        <authorList>
            <person name="Wang Z."/>
        </authorList>
    </citation>
    <scope>NUCLEOTIDE SEQUENCE</scope>
    <source>
        <strain evidence="2">P2000</strain>
    </source>
</reference>
<name>A0AAP5PWA6_LACPE</name>
<sequence length="42" mass="5099">MRRKVSWLVIMTVMSTLWKVGLRLLMTHHQRPKQLKVKVKLK</sequence>
<dbReference type="Proteomes" id="UP001151834">
    <property type="component" value="Unassembled WGS sequence"/>
</dbReference>
<accession>A0AAP5PWA6</accession>
<evidence type="ECO:0000313" key="4">
    <source>
        <dbReference type="EMBL" id="MDT7038077.1"/>
    </source>
</evidence>
<keyword evidence="1" id="KW-0472">Membrane</keyword>
<keyword evidence="1" id="KW-1133">Transmembrane helix</keyword>
<feature type="transmembrane region" description="Helical" evidence="1">
    <location>
        <begin position="6"/>
        <end position="26"/>
    </location>
</feature>
<evidence type="ECO:0000313" key="2">
    <source>
        <dbReference type="EMBL" id="MDF2313562.1"/>
    </source>
</evidence>
<proteinExistence type="predicted"/>
<comment type="caution">
    <text evidence="2">The sequence shown here is derived from an EMBL/GenBank/DDBJ whole genome shotgun (WGS) entry which is preliminary data.</text>
</comment>
<evidence type="ECO:0000256" key="1">
    <source>
        <dbReference type="SAM" id="Phobius"/>
    </source>
</evidence>
<keyword evidence="1" id="KW-0812">Transmembrane</keyword>
<protein>
    <submittedName>
        <fullName evidence="2">Uncharacterized protein</fullName>
    </submittedName>
</protein>
<dbReference type="EMBL" id="JAVLAO010000001">
    <property type="protein sequence ID" value="MDT7038077.1"/>
    <property type="molecule type" value="Genomic_DNA"/>
</dbReference>
<reference evidence="2" key="2">
    <citation type="journal article" date="2023" name="Front Nutr">
        <title>Lactiplantibacillus pentosus P2020 protects the hyperuricemia and renal inflammation in mice.</title>
        <authorList>
            <person name="Wang Z."/>
            <person name="Song L."/>
            <person name="Li X."/>
            <person name="Xiao Y."/>
            <person name="Huang Y."/>
            <person name="Zhang Y."/>
            <person name="Li J."/>
            <person name="Li M."/>
            <person name="Ren Z."/>
        </authorList>
    </citation>
    <scope>NUCLEOTIDE SEQUENCE</scope>
    <source>
        <strain evidence="2">P2000</strain>
    </source>
</reference>
<gene>
    <name evidence="2" type="ORF">OOJ94_12085</name>
    <name evidence="3" type="ORF">RI536_03850</name>
    <name evidence="4" type="ORF">RI555_03495</name>
</gene>
<dbReference type="AlphaFoldDB" id="A0AAP5PWA6"/>
<evidence type="ECO:0000313" key="3">
    <source>
        <dbReference type="EMBL" id="MDT6989234.1"/>
    </source>
</evidence>
<dbReference type="Proteomes" id="UP001263852">
    <property type="component" value="Unassembled WGS sequence"/>
</dbReference>
<dbReference type="GeneID" id="77100642"/>
<dbReference type="EMBL" id="JAPEQV010000015">
    <property type="protein sequence ID" value="MDF2313562.1"/>
    <property type="molecule type" value="Genomic_DNA"/>
</dbReference>
<evidence type="ECO:0000313" key="5">
    <source>
        <dbReference type="Proteomes" id="UP001151834"/>
    </source>
</evidence>
<dbReference type="Proteomes" id="UP001267003">
    <property type="component" value="Unassembled WGS sequence"/>
</dbReference>
<reference evidence="3" key="3">
    <citation type="submission" date="2023-08" db="EMBL/GenBank/DDBJ databases">
        <authorList>
            <person name="Page C.A."/>
            <person name="Perez-Diaz I.M."/>
        </authorList>
    </citation>
    <scope>NUCLEOTIDE SEQUENCE</scope>
    <source>
        <strain evidence="4">1.8.9</strain>
        <strain evidence="3">7.8.46</strain>
    </source>
</reference>
<dbReference type="EMBL" id="JAVLAQ010000001">
    <property type="protein sequence ID" value="MDT6989234.1"/>
    <property type="molecule type" value="Genomic_DNA"/>
</dbReference>
<dbReference type="RefSeq" id="WP_021337072.1">
    <property type="nucleotide sequence ID" value="NZ_BJZC01000007.1"/>
</dbReference>